<gene>
    <name evidence="2" type="ORF">NK718_08780</name>
</gene>
<keyword evidence="3" id="KW-1185">Reference proteome</keyword>
<keyword evidence="1" id="KW-0472">Membrane</keyword>
<evidence type="ECO:0000313" key="2">
    <source>
        <dbReference type="EMBL" id="MCP8938605.1"/>
    </source>
</evidence>
<protein>
    <submittedName>
        <fullName evidence="2">Uncharacterized protein</fullName>
    </submittedName>
</protein>
<proteinExistence type="predicted"/>
<reference evidence="2 3" key="1">
    <citation type="submission" date="2022-07" db="EMBL/GenBank/DDBJ databases">
        <authorList>
            <person name="Li W.-J."/>
            <person name="Deng Q.-Q."/>
        </authorList>
    </citation>
    <scope>NUCLEOTIDE SEQUENCE [LARGE SCALE GENOMIC DNA]</scope>
    <source>
        <strain evidence="2 3">SYSU M60028</strain>
    </source>
</reference>
<accession>A0ABT1LAV0</accession>
<name>A0ABT1LAV0_9HYPH</name>
<comment type="caution">
    <text evidence="2">The sequence shown here is derived from an EMBL/GenBank/DDBJ whole genome shotgun (WGS) entry which is preliminary data.</text>
</comment>
<feature type="transmembrane region" description="Helical" evidence="1">
    <location>
        <begin position="58"/>
        <end position="83"/>
    </location>
</feature>
<dbReference type="RefSeq" id="WP_254740714.1">
    <property type="nucleotide sequence ID" value="NZ_JANCLU010000007.1"/>
</dbReference>
<sequence>MRPGSLSAAWSRNPALRLVVTQAGLGAALGFAFALSIVALDVHGVGRLMLRSDSGLVAFALMAGGFMVTFGSLVAGGAIMLVGARDDEGRPRRGRVVGLIPARVHARARRARRP</sequence>
<keyword evidence="1" id="KW-0812">Transmembrane</keyword>
<evidence type="ECO:0000313" key="3">
    <source>
        <dbReference type="Proteomes" id="UP001205890"/>
    </source>
</evidence>
<dbReference type="Proteomes" id="UP001205890">
    <property type="component" value="Unassembled WGS sequence"/>
</dbReference>
<dbReference type="EMBL" id="JANCLU010000007">
    <property type="protein sequence ID" value="MCP8938605.1"/>
    <property type="molecule type" value="Genomic_DNA"/>
</dbReference>
<organism evidence="2 3">
    <name type="scientific">Alsobacter ponti</name>
    <dbReference type="NCBI Taxonomy" id="2962936"/>
    <lineage>
        <taxon>Bacteria</taxon>
        <taxon>Pseudomonadati</taxon>
        <taxon>Pseudomonadota</taxon>
        <taxon>Alphaproteobacteria</taxon>
        <taxon>Hyphomicrobiales</taxon>
        <taxon>Alsobacteraceae</taxon>
        <taxon>Alsobacter</taxon>
    </lineage>
</organism>
<keyword evidence="1" id="KW-1133">Transmembrane helix</keyword>
<evidence type="ECO:0000256" key="1">
    <source>
        <dbReference type="SAM" id="Phobius"/>
    </source>
</evidence>